<comment type="similarity">
    <text evidence="2">Belongs to the small membrane AKAP family.</text>
</comment>
<accession>A0A7K9CQF6</accession>
<dbReference type="OrthoDB" id="8907307at2759"/>
<dbReference type="GO" id="GO:0005886">
    <property type="term" value="C:plasma membrane"/>
    <property type="evidence" value="ECO:0007669"/>
    <property type="project" value="UniProtKB-SubCell"/>
</dbReference>
<evidence type="ECO:0000256" key="1">
    <source>
        <dbReference type="ARBA" id="ARBA00004236"/>
    </source>
</evidence>
<dbReference type="Proteomes" id="UP000518305">
    <property type="component" value="Unassembled WGS sequence"/>
</dbReference>
<keyword evidence="6" id="KW-0472">Membrane</keyword>
<evidence type="ECO:0000256" key="2">
    <source>
        <dbReference type="ARBA" id="ARBA00007307"/>
    </source>
</evidence>
<dbReference type="EMBL" id="VWZJ01000194">
    <property type="protein sequence ID" value="NXG54337.1"/>
    <property type="molecule type" value="Genomic_DNA"/>
</dbReference>
<dbReference type="PANTHER" id="PTHR36471:SF1">
    <property type="entry name" value="SMALL MEMBRANE A-KINASE ANCHOR PROTEIN"/>
    <property type="match status" value="1"/>
</dbReference>
<evidence type="ECO:0000256" key="7">
    <source>
        <dbReference type="ARBA" id="ARBA00023139"/>
    </source>
</evidence>
<evidence type="ECO:0000256" key="6">
    <source>
        <dbReference type="ARBA" id="ARBA00023136"/>
    </source>
</evidence>
<keyword evidence="10" id="KW-1185">Reference proteome</keyword>
<keyword evidence="5" id="KW-0519">Myristate</keyword>
<keyword evidence="7" id="KW-0564">Palmitate</keyword>
<protein>
    <recommendedName>
        <fullName evidence="3">Small membrane A-kinase anchor protein</fullName>
    </recommendedName>
</protein>
<evidence type="ECO:0000256" key="8">
    <source>
        <dbReference type="ARBA" id="ARBA00023288"/>
    </source>
</evidence>
<evidence type="ECO:0000256" key="4">
    <source>
        <dbReference type="ARBA" id="ARBA00022475"/>
    </source>
</evidence>
<feature type="non-terminal residue" evidence="9">
    <location>
        <position position="83"/>
    </location>
</feature>
<evidence type="ECO:0000313" key="10">
    <source>
        <dbReference type="Proteomes" id="UP000518305"/>
    </source>
</evidence>
<dbReference type="PANTHER" id="PTHR36471">
    <property type="entry name" value="SMALL MEMBRANE A-KINASE ANCHOR PROTEIN"/>
    <property type="match status" value="1"/>
</dbReference>
<comment type="caution">
    <text evidence="9">The sequence shown here is derived from an EMBL/GenBank/DDBJ whole genome shotgun (WGS) entry which is preliminary data.</text>
</comment>
<dbReference type="InterPro" id="IPR027969">
    <property type="entry name" value="Small_membr_AKAP"/>
</dbReference>
<evidence type="ECO:0000256" key="5">
    <source>
        <dbReference type="ARBA" id="ARBA00022707"/>
    </source>
</evidence>
<feature type="non-terminal residue" evidence="9">
    <location>
        <position position="1"/>
    </location>
</feature>
<name>A0A7K9CQF6_9AVES</name>
<dbReference type="GO" id="GO:0034237">
    <property type="term" value="F:protein kinase A regulatory subunit binding"/>
    <property type="evidence" value="ECO:0007669"/>
    <property type="project" value="InterPro"/>
</dbReference>
<proteinExistence type="inferred from homology"/>
<reference evidence="9 10" key="1">
    <citation type="submission" date="2019-09" db="EMBL/GenBank/DDBJ databases">
        <title>Bird 10,000 Genomes (B10K) Project - Family phase.</title>
        <authorList>
            <person name="Zhang G."/>
        </authorList>
    </citation>
    <scope>NUCLEOTIDE SEQUENCE [LARGE SCALE GENOMIC DNA]</scope>
    <source>
        <strain evidence="9">B10K-DU-001-23</strain>
        <tissue evidence="9">Muscle</tissue>
    </source>
</reference>
<dbReference type="Pfam" id="PF15127">
    <property type="entry name" value="SmAKAP"/>
    <property type="match status" value="1"/>
</dbReference>
<dbReference type="AlphaFoldDB" id="A0A7K9CQF6"/>
<keyword evidence="8" id="KW-0449">Lipoprotein</keyword>
<comment type="subcellular location">
    <subcellularLocation>
        <location evidence="1">Cell membrane</location>
    </subcellularLocation>
</comment>
<evidence type="ECO:0000313" key="9">
    <source>
        <dbReference type="EMBL" id="NXG54337.1"/>
    </source>
</evidence>
<keyword evidence="4" id="KW-1003">Cell membrane</keyword>
<gene>
    <name evidence="9" type="primary">Smaka</name>
    <name evidence="9" type="ORF">HEMCOM_R15156</name>
</gene>
<organism evidence="9 10">
    <name type="scientific">Hemiprocne comata</name>
    <dbReference type="NCBI Taxonomy" id="243314"/>
    <lineage>
        <taxon>Eukaryota</taxon>
        <taxon>Metazoa</taxon>
        <taxon>Chordata</taxon>
        <taxon>Craniata</taxon>
        <taxon>Vertebrata</taxon>
        <taxon>Euteleostomi</taxon>
        <taxon>Archelosauria</taxon>
        <taxon>Archosauria</taxon>
        <taxon>Dinosauria</taxon>
        <taxon>Saurischia</taxon>
        <taxon>Theropoda</taxon>
        <taxon>Coelurosauria</taxon>
        <taxon>Aves</taxon>
        <taxon>Neognathae</taxon>
        <taxon>Neoaves</taxon>
        <taxon>Strisores</taxon>
        <taxon>Apodiformes</taxon>
        <taxon>Apodidae</taxon>
        <taxon>Hemiprocninae</taxon>
        <taxon>Hemiprocne</taxon>
    </lineage>
</organism>
<evidence type="ECO:0000256" key="3">
    <source>
        <dbReference type="ARBA" id="ARBA00016882"/>
    </source>
</evidence>
<sequence>MGCFKSKYAFPHSNAIQDEVIGEVCTGEKSSLITGMGVKGPSSIIVQDYADRFSREILDQAMKQLAVTESKYSDIPYIESDVP</sequence>